<name>A0A074KWX7_9BACT</name>
<evidence type="ECO:0000256" key="1">
    <source>
        <dbReference type="ARBA" id="ARBA00000847"/>
    </source>
</evidence>
<dbReference type="PROSITE" id="PS51462">
    <property type="entry name" value="NUDIX"/>
    <property type="match status" value="1"/>
</dbReference>
<feature type="binding site" evidence="9">
    <location>
        <position position="85"/>
    </location>
    <ligand>
        <name>Mg(2+)</name>
        <dbReference type="ChEBI" id="CHEBI:18420"/>
        <label>1</label>
    </ligand>
</feature>
<comment type="subunit">
    <text evidence="4">Homodimer.</text>
</comment>
<dbReference type="EMBL" id="JMIH01000015">
    <property type="protein sequence ID" value="KEO74486.1"/>
    <property type="molecule type" value="Genomic_DNA"/>
</dbReference>
<dbReference type="GO" id="GO:0016818">
    <property type="term" value="F:hydrolase activity, acting on acid anhydrides, in phosphorus-containing anhydrides"/>
    <property type="evidence" value="ECO:0007669"/>
    <property type="project" value="InterPro"/>
</dbReference>
<evidence type="ECO:0000259" key="11">
    <source>
        <dbReference type="PROSITE" id="PS51462"/>
    </source>
</evidence>
<organism evidence="12 13">
    <name type="scientific">Anditalea andensis</name>
    <dbReference type="NCBI Taxonomy" id="1048983"/>
    <lineage>
        <taxon>Bacteria</taxon>
        <taxon>Pseudomonadati</taxon>
        <taxon>Bacteroidota</taxon>
        <taxon>Cytophagia</taxon>
        <taxon>Cytophagales</taxon>
        <taxon>Cytophagaceae</taxon>
        <taxon>Anditalea</taxon>
    </lineage>
</organism>
<feature type="short sequence motif" description="Nudix box" evidence="10">
    <location>
        <begin position="86"/>
        <end position="108"/>
    </location>
</feature>
<keyword evidence="9" id="KW-0479">Metal-binding</keyword>
<evidence type="ECO:0000256" key="2">
    <source>
        <dbReference type="ARBA" id="ARBA00001946"/>
    </source>
</evidence>
<evidence type="ECO:0000256" key="3">
    <source>
        <dbReference type="ARBA" id="ARBA00007275"/>
    </source>
</evidence>
<feature type="binding site" evidence="9">
    <location>
        <position position="105"/>
    </location>
    <ligand>
        <name>Mg(2+)</name>
        <dbReference type="ChEBI" id="CHEBI:18420"/>
        <label>1</label>
    </ligand>
</feature>
<sequence length="189" mass="21448">MKHKKVNISSEKVVFDDFLKVKKGKIQFTMPNGEMSPVLDRLYVDRNDAVAAVVYLEDEDTYLFTRQFRYPTYAKGGGWVTELVAGIVEEDETYEDSIKREILEELGYEVKSIEFLSSFFLSPGGTSERIHLYLCHSTTAHKKNEGGGAEDENEGIEVIQYSRAEINDLLQNSGIQDAKTLIGLMMVFK</sequence>
<feature type="domain" description="Nudix hydrolase" evidence="11">
    <location>
        <begin position="45"/>
        <end position="183"/>
    </location>
</feature>
<evidence type="ECO:0000313" key="13">
    <source>
        <dbReference type="Proteomes" id="UP000027821"/>
    </source>
</evidence>
<dbReference type="InterPro" id="IPR015797">
    <property type="entry name" value="NUDIX_hydrolase-like_dom_sf"/>
</dbReference>
<dbReference type="RefSeq" id="WP_035072492.1">
    <property type="nucleotide sequence ID" value="NZ_JMIH01000015.1"/>
</dbReference>
<dbReference type="eggNOG" id="COG0494">
    <property type="taxonomic scope" value="Bacteria"/>
</dbReference>
<dbReference type="InterPro" id="IPR000086">
    <property type="entry name" value="NUDIX_hydrolase_dom"/>
</dbReference>
<evidence type="ECO:0000256" key="10">
    <source>
        <dbReference type="PIRSR" id="PIRSR604385-3"/>
    </source>
</evidence>
<protein>
    <recommendedName>
        <fullName evidence="5">GDP-mannose pyrophosphatase</fullName>
    </recommendedName>
    <alternativeName>
        <fullName evidence="7">GDP-mannose hydrolase</fullName>
    </alternativeName>
    <alternativeName>
        <fullName evidence="8">GDPMK</fullName>
    </alternativeName>
</protein>
<dbReference type="PANTHER" id="PTHR11839:SF18">
    <property type="entry name" value="NUDIX HYDROLASE DOMAIN-CONTAINING PROTEIN"/>
    <property type="match status" value="1"/>
</dbReference>
<evidence type="ECO:0000256" key="7">
    <source>
        <dbReference type="ARBA" id="ARBA00032162"/>
    </source>
</evidence>
<dbReference type="GO" id="GO:0046872">
    <property type="term" value="F:metal ion binding"/>
    <property type="evidence" value="ECO:0007669"/>
    <property type="project" value="UniProtKB-KW"/>
</dbReference>
<dbReference type="SUPFAM" id="SSF55811">
    <property type="entry name" value="Nudix"/>
    <property type="match status" value="1"/>
</dbReference>
<comment type="caution">
    <text evidence="12">The sequence shown here is derived from an EMBL/GenBank/DDBJ whole genome shotgun (WGS) entry which is preliminary data.</text>
</comment>
<evidence type="ECO:0000256" key="4">
    <source>
        <dbReference type="ARBA" id="ARBA00011738"/>
    </source>
</evidence>
<comment type="catalytic activity">
    <reaction evidence="1">
        <text>GDP-alpha-D-mannose + H2O = alpha-D-mannose 1-phosphate + GMP + 2 H(+)</text>
        <dbReference type="Rhea" id="RHEA:27978"/>
        <dbReference type="ChEBI" id="CHEBI:15377"/>
        <dbReference type="ChEBI" id="CHEBI:15378"/>
        <dbReference type="ChEBI" id="CHEBI:57527"/>
        <dbReference type="ChEBI" id="CHEBI:58115"/>
        <dbReference type="ChEBI" id="CHEBI:58409"/>
    </reaction>
</comment>
<dbReference type="PANTHER" id="PTHR11839">
    <property type="entry name" value="UDP/ADP-SUGAR PYROPHOSPHATASE"/>
    <property type="match status" value="1"/>
</dbReference>
<dbReference type="Pfam" id="PF00293">
    <property type="entry name" value="NUDIX"/>
    <property type="match status" value="1"/>
</dbReference>
<dbReference type="InterPro" id="IPR004385">
    <property type="entry name" value="NDP_pyrophosphatase"/>
</dbReference>
<dbReference type="Proteomes" id="UP000027821">
    <property type="component" value="Unassembled WGS sequence"/>
</dbReference>
<dbReference type="GO" id="GO:0019693">
    <property type="term" value="P:ribose phosphate metabolic process"/>
    <property type="evidence" value="ECO:0007669"/>
    <property type="project" value="TreeGrafter"/>
</dbReference>
<dbReference type="GO" id="GO:0006753">
    <property type="term" value="P:nucleoside phosphate metabolic process"/>
    <property type="evidence" value="ECO:0007669"/>
    <property type="project" value="TreeGrafter"/>
</dbReference>
<evidence type="ECO:0000256" key="5">
    <source>
        <dbReference type="ARBA" id="ARBA00016377"/>
    </source>
</evidence>
<evidence type="ECO:0000256" key="9">
    <source>
        <dbReference type="PIRSR" id="PIRSR604385-2"/>
    </source>
</evidence>
<keyword evidence="6" id="KW-0378">Hydrolase</keyword>
<evidence type="ECO:0000256" key="8">
    <source>
        <dbReference type="ARBA" id="ARBA00032272"/>
    </source>
</evidence>
<gene>
    <name evidence="12" type="ORF">EL17_07035</name>
</gene>
<proteinExistence type="inferred from homology"/>
<feature type="binding site" evidence="9">
    <location>
        <position position="101"/>
    </location>
    <ligand>
        <name>Mg(2+)</name>
        <dbReference type="ChEBI" id="CHEBI:18420"/>
        <label>1</label>
    </ligand>
</feature>
<evidence type="ECO:0000313" key="12">
    <source>
        <dbReference type="EMBL" id="KEO74486.1"/>
    </source>
</evidence>
<feature type="binding site" evidence="9">
    <location>
        <position position="154"/>
    </location>
    <ligand>
        <name>Mg(2+)</name>
        <dbReference type="ChEBI" id="CHEBI:18420"/>
        <label>1</label>
    </ligand>
</feature>
<dbReference type="OrthoDB" id="1523642at2"/>
<accession>A0A074KWX7</accession>
<reference evidence="12 13" key="1">
    <citation type="submission" date="2014-04" db="EMBL/GenBank/DDBJ databases">
        <title>Characterization and application of a salt tolerant electro-active bacterium.</title>
        <authorList>
            <person name="Yang L."/>
            <person name="Wei S."/>
            <person name="Tay Q.X.M."/>
        </authorList>
    </citation>
    <scope>NUCLEOTIDE SEQUENCE [LARGE SCALE GENOMIC DNA]</scope>
    <source>
        <strain evidence="12 13">LY1</strain>
    </source>
</reference>
<evidence type="ECO:0000256" key="6">
    <source>
        <dbReference type="ARBA" id="ARBA00022801"/>
    </source>
</evidence>
<keyword evidence="13" id="KW-1185">Reference proteome</keyword>
<dbReference type="Gene3D" id="3.90.79.10">
    <property type="entry name" value="Nucleoside Triphosphate Pyrophosphohydrolase"/>
    <property type="match status" value="1"/>
</dbReference>
<dbReference type="STRING" id="1048983.EL17_07035"/>
<dbReference type="AlphaFoldDB" id="A0A074KWX7"/>
<comment type="similarity">
    <text evidence="3">Belongs to the Nudix hydrolase family. NudK subfamily.</text>
</comment>
<dbReference type="NCBIfam" id="TIGR00052">
    <property type="entry name" value="nudix-type nucleoside diphosphatase, YffH/AdpP family"/>
    <property type="match status" value="1"/>
</dbReference>
<comment type="cofactor">
    <cofactor evidence="2 9">
        <name>Mg(2+)</name>
        <dbReference type="ChEBI" id="CHEBI:18420"/>
    </cofactor>
</comment>
<keyword evidence="9" id="KW-0460">Magnesium</keyword>